<sequence length="128" mass="13738">MAKVESPEEVLARRCGPEEGLKGQWILACGGLSLNRLPSSRVSAPDMSDAISQVPGGSVGPDLPREGEPHLLLTQQPSLKCREEAWALIHRGKENHACSRPTSHRSSAGKVATRVPLNPHNPPHSQTS</sequence>
<dbReference type="EMBL" id="KN121943">
    <property type="protein sequence ID" value="KFO34515.1"/>
    <property type="molecule type" value="Genomic_DNA"/>
</dbReference>
<name>A0A091DW36_FUKDA</name>
<gene>
    <name evidence="2" type="ORF">H920_04094</name>
</gene>
<evidence type="ECO:0000256" key="1">
    <source>
        <dbReference type="SAM" id="MobiDB-lite"/>
    </source>
</evidence>
<evidence type="ECO:0000313" key="2">
    <source>
        <dbReference type="EMBL" id="KFO34515.1"/>
    </source>
</evidence>
<dbReference type="Proteomes" id="UP000028990">
    <property type="component" value="Unassembled WGS sequence"/>
</dbReference>
<proteinExistence type="predicted"/>
<dbReference type="AlphaFoldDB" id="A0A091DW36"/>
<reference evidence="2 3" key="1">
    <citation type="submission" date="2013-11" db="EMBL/GenBank/DDBJ databases">
        <title>The Damaraland mole rat (Fukomys damarensis) genome and evolution of African mole rats.</title>
        <authorList>
            <person name="Gladyshev V.N."/>
            <person name="Fang X."/>
        </authorList>
    </citation>
    <scope>NUCLEOTIDE SEQUENCE [LARGE SCALE GENOMIC DNA]</scope>
    <source>
        <tissue evidence="2">Liver</tissue>
    </source>
</reference>
<accession>A0A091DW36</accession>
<feature type="region of interest" description="Disordered" evidence="1">
    <location>
        <begin position="95"/>
        <end position="128"/>
    </location>
</feature>
<keyword evidence="3" id="KW-1185">Reference proteome</keyword>
<protein>
    <submittedName>
        <fullName evidence="2">Uncharacterized protein</fullName>
    </submittedName>
</protein>
<evidence type="ECO:0000313" key="3">
    <source>
        <dbReference type="Proteomes" id="UP000028990"/>
    </source>
</evidence>
<organism evidence="2 3">
    <name type="scientific">Fukomys damarensis</name>
    <name type="common">Damaraland mole rat</name>
    <name type="synonym">Cryptomys damarensis</name>
    <dbReference type="NCBI Taxonomy" id="885580"/>
    <lineage>
        <taxon>Eukaryota</taxon>
        <taxon>Metazoa</taxon>
        <taxon>Chordata</taxon>
        <taxon>Craniata</taxon>
        <taxon>Vertebrata</taxon>
        <taxon>Euteleostomi</taxon>
        <taxon>Mammalia</taxon>
        <taxon>Eutheria</taxon>
        <taxon>Euarchontoglires</taxon>
        <taxon>Glires</taxon>
        <taxon>Rodentia</taxon>
        <taxon>Hystricomorpha</taxon>
        <taxon>Bathyergidae</taxon>
        <taxon>Fukomys</taxon>
    </lineage>
</organism>